<name>A0A5C4MBE3_9ACTN</name>
<protein>
    <submittedName>
        <fullName evidence="1">Uncharacterized protein</fullName>
    </submittedName>
</protein>
<evidence type="ECO:0000313" key="2">
    <source>
        <dbReference type="Proteomes" id="UP000306740"/>
    </source>
</evidence>
<gene>
    <name evidence="1" type="ORF">FHE65_28945</name>
</gene>
<accession>A0A5C4MBE3</accession>
<comment type="caution">
    <text evidence="1">The sequence shown here is derived from an EMBL/GenBank/DDBJ whole genome shotgun (WGS) entry which is preliminary data.</text>
</comment>
<dbReference type="AlphaFoldDB" id="A0A5C4MBE3"/>
<dbReference type="EMBL" id="VDFR01000169">
    <property type="protein sequence ID" value="TNC33520.1"/>
    <property type="molecule type" value="Genomic_DNA"/>
</dbReference>
<evidence type="ECO:0000313" key="1">
    <source>
        <dbReference type="EMBL" id="TNC33520.1"/>
    </source>
</evidence>
<dbReference type="Proteomes" id="UP000306740">
    <property type="component" value="Unassembled WGS sequence"/>
</dbReference>
<reference evidence="1 2" key="1">
    <citation type="submission" date="2019-05" db="EMBL/GenBank/DDBJ databases">
        <title>Mumia sp. nov., isolated from the intestinal contents of plateau pika (Ochotona curzoniae) in the Qinghai-Tibet plateau of China.</title>
        <authorList>
            <person name="Tian Z."/>
        </authorList>
    </citation>
    <scope>NUCLEOTIDE SEQUENCE [LARGE SCALE GENOMIC DNA]</scope>
    <source>
        <strain evidence="2">527</strain>
    </source>
</reference>
<organism evidence="1 2">
    <name type="scientific">Mumia zhuanghuii</name>
    <dbReference type="NCBI Taxonomy" id="2585211"/>
    <lineage>
        <taxon>Bacteria</taxon>
        <taxon>Bacillati</taxon>
        <taxon>Actinomycetota</taxon>
        <taxon>Actinomycetes</taxon>
        <taxon>Propionibacteriales</taxon>
        <taxon>Nocardioidaceae</taxon>
        <taxon>Mumia</taxon>
    </lineage>
</organism>
<dbReference type="RefSeq" id="WP_194846707.1">
    <property type="nucleotide sequence ID" value="NZ_VDFR01000169.1"/>
</dbReference>
<proteinExistence type="predicted"/>
<sequence>MLGLYGTSLELAADSPAEDGLLVRPKLQGLPPLPGRKSAFARGMLGRPRELWGRGRLGMQGMRLDVRVRLKSKELPRSSGLRDQLLRHADADWPERDWLVLPKMPHHAYRLRRRYVPDGWHKPRLDRNPEWPGVLPSRLGRPWVEDQERAPVLPMVAERRREWRRVDRPPLFPAGSMLQLLERLAEPAVRHHDCPTAFPRHAVREHPGRPWLQLLQRRLFLHARDELAKPRLVQEQLEWLVPLGMLS</sequence>